<proteinExistence type="predicted"/>
<name>A0A383D3I2_9ZZZZ</name>
<dbReference type="AlphaFoldDB" id="A0A383D3I2"/>
<evidence type="ECO:0000313" key="1">
    <source>
        <dbReference type="EMBL" id="SVE39042.1"/>
    </source>
</evidence>
<reference evidence="1" key="1">
    <citation type="submission" date="2018-05" db="EMBL/GenBank/DDBJ databases">
        <authorList>
            <person name="Lanie J.A."/>
            <person name="Ng W.-L."/>
            <person name="Kazmierczak K.M."/>
            <person name="Andrzejewski T.M."/>
            <person name="Davidsen T.M."/>
            <person name="Wayne K.J."/>
            <person name="Tettelin H."/>
            <person name="Glass J.I."/>
            <person name="Rusch D."/>
            <person name="Podicherti R."/>
            <person name="Tsui H.-C.T."/>
            <person name="Winkler M.E."/>
        </authorList>
    </citation>
    <scope>NUCLEOTIDE SEQUENCE</scope>
</reference>
<dbReference type="EMBL" id="UINC01214008">
    <property type="protein sequence ID" value="SVE39042.1"/>
    <property type="molecule type" value="Genomic_DNA"/>
</dbReference>
<organism evidence="1">
    <name type="scientific">marine metagenome</name>
    <dbReference type="NCBI Taxonomy" id="408172"/>
    <lineage>
        <taxon>unclassified sequences</taxon>
        <taxon>metagenomes</taxon>
        <taxon>ecological metagenomes</taxon>
    </lineage>
</organism>
<protein>
    <submittedName>
        <fullName evidence="1">Uncharacterized protein</fullName>
    </submittedName>
</protein>
<sequence>MISEKKLGKILRDLAKDNLVEYINKMNEKTKARGAVGFLTNDPDHWAGYNVYTAAQLLDYLEKEYQHNLEKDERRQ</sequence>
<gene>
    <name evidence="1" type="ORF">METZ01_LOCUS491896</name>
</gene>
<accession>A0A383D3I2</accession>